<evidence type="ECO:0000256" key="3">
    <source>
        <dbReference type="SAM" id="MobiDB-lite"/>
    </source>
</evidence>
<dbReference type="InterPro" id="IPR005491">
    <property type="entry name" value="ENT_dom"/>
</dbReference>
<feature type="compositionally biased region" description="Low complexity" evidence="3">
    <location>
        <begin position="452"/>
        <end position="471"/>
    </location>
</feature>
<name>A0AA38T6E3_9ASTR</name>
<proteinExistence type="predicted"/>
<feature type="compositionally biased region" description="Low complexity" evidence="3">
    <location>
        <begin position="505"/>
        <end position="518"/>
    </location>
</feature>
<accession>A0AA38T6E3</accession>
<gene>
    <name evidence="5" type="ORF">OSB04_020794</name>
</gene>
<dbReference type="PANTHER" id="PTHR33432">
    <property type="entry name" value="PROTEIN EMSY-LIKE 4"/>
    <property type="match status" value="1"/>
</dbReference>
<dbReference type="SUPFAM" id="SSF158639">
    <property type="entry name" value="ENT-like"/>
    <property type="match status" value="1"/>
</dbReference>
<dbReference type="GO" id="GO:0005634">
    <property type="term" value="C:nucleus"/>
    <property type="evidence" value="ECO:0007669"/>
    <property type="project" value="UniProtKB-SubCell"/>
</dbReference>
<protein>
    <recommendedName>
        <fullName evidence="4">ENT domain-containing protein</fullName>
    </recommendedName>
</protein>
<feature type="compositionally biased region" description="Polar residues" evidence="3">
    <location>
        <begin position="139"/>
        <end position="152"/>
    </location>
</feature>
<dbReference type="InterPro" id="IPR036142">
    <property type="entry name" value="ENT_dom-like_sf"/>
</dbReference>
<dbReference type="InterPro" id="IPR033485">
    <property type="entry name" value="EMSY-LIKE_plant"/>
</dbReference>
<dbReference type="PROSITE" id="PS51138">
    <property type="entry name" value="ENT"/>
    <property type="match status" value="1"/>
</dbReference>
<dbReference type="GO" id="GO:0050832">
    <property type="term" value="P:defense response to fungus"/>
    <property type="evidence" value="ECO:0007669"/>
    <property type="project" value="InterPro"/>
</dbReference>
<dbReference type="Proteomes" id="UP001172457">
    <property type="component" value="Chromosome 5"/>
</dbReference>
<dbReference type="SUPFAM" id="SSF63748">
    <property type="entry name" value="Tudor/PWWP/MBT"/>
    <property type="match status" value="1"/>
</dbReference>
<evidence type="ECO:0000256" key="1">
    <source>
        <dbReference type="ARBA" id="ARBA00004123"/>
    </source>
</evidence>
<feature type="region of interest" description="Disordered" evidence="3">
    <location>
        <begin position="440"/>
        <end position="518"/>
    </location>
</feature>
<feature type="compositionally biased region" description="Pro residues" evidence="3">
    <location>
        <begin position="472"/>
        <end position="491"/>
    </location>
</feature>
<feature type="compositionally biased region" description="Basic residues" evidence="3">
    <location>
        <begin position="492"/>
        <end position="504"/>
    </location>
</feature>
<feature type="domain" description="ENT" evidence="4">
    <location>
        <begin position="36"/>
        <end position="123"/>
    </location>
</feature>
<feature type="region of interest" description="Disordered" evidence="3">
    <location>
        <begin position="131"/>
        <end position="165"/>
    </location>
</feature>
<comment type="subcellular location">
    <subcellularLocation>
        <location evidence="1">Nucleus</location>
    </subcellularLocation>
</comment>
<dbReference type="FunFam" id="1.10.1240.40:FF:000005">
    <property type="entry name" value="ENT domain containing protein, expressed"/>
    <property type="match status" value="1"/>
</dbReference>
<evidence type="ECO:0000313" key="6">
    <source>
        <dbReference type="Proteomes" id="UP001172457"/>
    </source>
</evidence>
<organism evidence="5 6">
    <name type="scientific">Centaurea solstitialis</name>
    <name type="common">yellow star-thistle</name>
    <dbReference type="NCBI Taxonomy" id="347529"/>
    <lineage>
        <taxon>Eukaryota</taxon>
        <taxon>Viridiplantae</taxon>
        <taxon>Streptophyta</taxon>
        <taxon>Embryophyta</taxon>
        <taxon>Tracheophyta</taxon>
        <taxon>Spermatophyta</taxon>
        <taxon>Magnoliopsida</taxon>
        <taxon>eudicotyledons</taxon>
        <taxon>Gunneridae</taxon>
        <taxon>Pentapetalae</taxon>
        <taxon>asterids</taxon>
        <taxon>campanulids</taxon>
        <taxon>Asterales</taxon>
        <taxon>Asteraceae</taxon>
        <taxon>Carduoideae</taxon>
        <taxon>Cardueae</taxon>
        <taxon>Centaureinae</taxon>
        <taxon>Centaurea</taxon>
    </lineage>
</organism>
<evidence type="ECO:0000259" key="4">
    <source>
        <dbReference type="PROSITE" id="PS51138"/>
    </source>
</evidence>
<dbReference type="CDD" id="cd20404">
    <property type="entry name" value="Tudor_Agenet_AtEML-like"/>
    <property type="match status" value="1"/>
</dbReference>
<reference evidence="5" key="1">
    <citation type="submission" date="2023-03" db="EMBL/GenBank/DDBJ databases">
        <title>Chromosome-scale reference genome and RAD-based genetic map of yellow starthistle (Centaurea solstitialis) reveal putative structural variation and QTLs associated with invader traits.</title>
        <authorList>
            <person name="Reatini B."/>
            <person name="Cang F.A."/>
            <person name="Jiang Q."/>
            <person name="Mckibben M.T.W."/>
            <person name="Barker M.S."/>
            <person name="Rieseberg L.H."/>
            <person name="Dlugosch K.M."/>
        </authorList>
    </citation>
    <scope>NUCLEOTIDE SEQUENCE</scope>
    <source>
        <strain evidence="5">CAN-66</strain>
        <tissue evidence="5">Leaf</tissue>
    </source>
</reference>
<dbReference type="EMBL" id="JARYMX010000005">
    <property type="protein sequence ID" value="KAJ9548251.1"/>
    <property type="molecule type" value="Genomic_DNA"/>
</dbReference>
<keyword evidence="2" id="KW-0539">Nucleus</keyword>
<dbReference type="PANTHER" id="PTHR33432:SF22">
    <property type="entry name" value="OS10G0436850 PROTEIN"/>
    <property type="match status" value="1"/>
</dbReference>
<dbReference type="SMART" id="SM01191">
    <property type="entry name" value="ENT"/>
    <property type="match status" value="1"/>
</dbReference>
<dbReference type="Gene3D" id="1.10.1240.40">
    <property type="entry name" value="ENT domain"/>
    <property type="match status" value="1"/>
</dbReference>
<keyword evidence="6" id="KW-1185">Reference proteome</keyword>
<feature type="region of interest" description="Disordered" evidence="3">
    <location>
        <begin position="259"/>
        <end position="308"/>
    </location>
</feature>
<dbReference type="Pfam" id="PF03735">
    <property type="entry name" value="ENT"/>
    <property type="match status" value="1"/>
</dbReference>
<evidence type="ECO:0000256" key="2">
    <source>
        <dbReference type="ARBA" id="ARBA00023242"/>
    </source>
</evidence>
<sequence>MPNKSVYGYLLLYNLPPTQFYRVLGQATFAMMQHEMESQIHYLEQVAYSSVLRAFKAQSDALSWEKEGLITELRKELRVSDDEHRELLSKVNTDDIIIRIREWRTSGGTRSAMLNIPQSIHDPISLSPTISASRKRQKTSMPLSLPPTQSYSGLGAGIQTPKPSPRYPLMGRTPRAMLSNHGSSVIPIANEASDVGTRDHLVGRKLRTRWPDDNNFYEAVIVDYNPLQGRHALIYNKNTPQESFEWVNLKEISPEDIQWIGEDPGSHQLSHGGQGHGFSNQVSHGVSRGRGNPKEQSRKGYPPLQNGDIKASDEIEILHTDTLIKEVEKVFDTSHPDLLEIEKAKKMLKEHERALIDVIAKLADASDSDSGGDVRFMHRHGHGQGMMDGEVGGRYGSGNQYGRSDGTAAMGRGSITAAASDNHAEEYVDIIYWSSSSPATPFSGHHHHHSHISTTTATTTITKPTTTITKPTPTPSPPSPNPPPTPSPPSPNHHHHHQTHRHLPITKPTTTITKPITKPTTNIATTITISTTTATTTTQI</sequence>
<comment type="caution">
    <text evidence="5">The sequence shown here is derived from an EMBL/GenBank/DDBJ whole genome shotgun (WGS) entry which is preliminary data.</text>
</comment>
<evidence type="ECO:0000313" key="5">
    <source>
        <dbReference type="EMBL" id="KAJ9548251.1"/>
    </source>
</evidence>
<dbReference type="AlphaFoldDB" id="A0AA38T6E3"/>